<dbReference type="EMBL" id="JASUXU010000010">
    <property type="protein sequence ID" value="KAK0324462.1"/>
    <property type="molecule type" value="Genomic_DNA"/>
</dbReference>
<dbReference type="Gene3D" id="6.10.330.20">
    <property type="match status" value="1"/>
</dbReference>
<keyword evidence="4" id="KW-0496">Mitochondrion</keyword>
<protein>
    <recommendedName>
        <fullName evidence="6">Large ribosomal subunit protein uL29m</fullName>
    </recommendedName>
    <alternativeName>
        <fullName evidence="7">54S ribosomal protein L4, mitochondrial</fullName>
    </alternativeName>
</protein>
<comment type="subcellular location">
    <subcellularLocation>
        <location evidence="1">Mitochondrion</location>
    </subcellularLocation>
</comment>
<sequence>MSDFQYPAPERTDVVHVEHPCTATGVPALRFEVSNWLPPLSLRPHSSAMPPCKMHCTSASLLRSTILSSSIYASTLPPAFLLPAFAQTAPFSSTPTHQARKDHNRNRGVSALRHTGIGKHQRLSVRVSALPQPVLDPARRSAVQVDPDHGLWGFFSKERTLISTPEEMNGYGRSWTIQELRGKDWDDLHKLWWTCVKEQNRIATGELERKRLAGEDGMYGDYEASNRSKEVKQTMSATRFVLTERWYAYENARVEGMEDEEVDLYADPERGERAYLPKDETEDTFLDSAEGNERAKRTRSIPPPDQSRRPSEARV</sequence>
<evidence type="ECO:0000256" key="1">
    <source>
        <dbReference type="ARBA" id="ARBA00004173"/>
    </source>
</evidence>
<evidence type="ECO:0000256" key="8">
    <source>
        <dbReference type="SAM" id="MobiDB-lite"/>
    </source>
</evidence>
<evidence type="ECO:0000313" key="9">
    <source>
        <dbReference type="EMBL" id="KAK0324462.1"/>
    </source>
</evidence>
<dbReference type="AlphaFoldDB" id="A0AAN6FU10"/>
<dbReference type="InterPro" id="IPR010729">
    <property type="entry name" value="Ribosomal_uL29_mit"/>
</dbReference>
<comment type="similarity">
    <text evidence="2">Belongs to the universal ribosomal protein uL29 family.</text>
</comment>
<feature type="compositionally biased region" description="Basic and acidic residues" evidence="8">
    <location>
        <begin position="267"/>
        <end position="279"/>
    </location>
</feature>
<reference evidence="9" key="1">
    <citation type="submission" date="2021-12" db="EMBL/GenBank/DDBJ databases">
        <title>Black yeast isolated from Biological Soil Crust.</title>
        <authorList>
            <person name="Kurbessoian T."/>
        </authorList>
    </citation>
    <scope>NUCLEOTIDE SEQUENCE</scope>
    <source>
        <strain evidence="9">CCFEE 5208</strain>
    </source>
</reference>
<keyword evidence="3 9" id="KW-0689">Ribosomal protein</keyword>
<evidence type="ECO:0000256" key="5">
    <source>
        <dbReference type="ARBA" id="ARBA00023274"/>
    </source>
</evidence>
<dbReference type="PANTHER" id="PTHR21183">
    <property type="entry name" value="RIBOSOMAL PROTEIN L47, MITOCHONDRIAL-RELATED"/>
    <property type="match status" value="1"/>
</dbReference>
<comment type="caution">
    <text evidence="9">The sequence shown here is derived from an EMBL/GenBank/DDBJ whole genome shotgun (WGS) entry which is preliminary data.</text>
</comment>
<dbReference type="Pfam" id="PF06984">
    <property type="entry name" value="MRP-L47"/>
    <property type="match status" value="1"/>
</dbReference>
<evidence type="ECO:0000256" key="7">
    <source>
        <dbReference type="ARBA" id="ARBA00035399"/>
    </source>
</evidence>
<accession>A0AAN6FU10</accession>
<dbReference type="InterPro" id="IPR038340">
    <property type="entry name" value="MRP-L47_sf"/>
</dbReference>
<feature type="compositionally biased region" description="Basic and acidic residues" evidence="8">
    <location>
        <begin position="306"/>
        <end position="315"/>
    </location>
</feature>
<dbReference type="PANTHER" id="PTHR21183:SF18">
    <property type="entry name" value="LARGE RIBOSOMAL SUBUNIT PROTEIN UL29M"/>
    <property type="match status" value="1"/>
</dbReference>
<organism evidence="9 10">
    <name type="scientific">Friedmanniomyces endolithicus</name>
    <dbReference type="NCBI Taxonomy" id="329885"/>
    <lineage>
        <taxon>Eukaryota</taxon>
        <taxon>Fungi</taxon>
        <taxon>Dikarya</taxon>
        <taxon>Ascomycota</taxon>
        <taxon>Pezizomycotina</taxon>
        <taxon>Dothideomycetes</taxon>
        <taxon>Dothideomycetidae</taxon>
        <taxon>Mycosphaerellales</taxon>
        <taxon>Teratosphaeriaceae</taxon>
        <taxon>Friedmanniomyces</taxon>
    </lineage>
</organism>
<name>A0AAN6FU10_9PEZI</name>
<dbReference type="GO" id="GO:0003735">
    <property type="term" value="F:structural constituent of ribosome"/>
    <property type="evidence" value="ECO:0007669"/>
    <property type="project" value="InterPro"/>
</dbReference>
<dbReference type="Proteomes" id="UP001168146">
    <property type="component" value="Unassembled WGS sequence"/>
</dbReference>
<feature type="region of interest" description="Disordered" evidence="8">
    <location>
        <begin position="267"/>
        <end position="315"/>
    </location>
</feature>
<proteinExistence type="inferred from homology"/>
<dbReference type="GO" id="GO:0005762">
    <property type="term" value="C:mitochondrial large ribosomal subunit"/>
    <property type="evidence" value="ECO:0007669"/>
    <property type="project" value="TreeGrafter"/>
</dbReference>
<evidence type="ECO:0000256" key="6">
    <source>
        <dbReference type="ARBA" id="ARBA00035289"/>
    </source>
</evidence>
<evidence type="ECO:0000256" key="3">
    <source>
        <dbReference type="ARBA" id="ARBA00022980"/>
    </source>
</evidence>
<evidence type="ECO:0000256" key="2">
    <source>
        <dbReference type="ARBA" id="ARBA00009254"/>
    </source>
</evidence>
<evidence type="ECO:0000313" key="10">
    <source>
        <dbReference type="Proteomes" id="UP001168146"/>
    </source>
</evidence>
<dbReference type="GO" id="GO:0032543">
    <property type="term" value="P:mitochondrial translation"/>
    <property type="evidence" value="ECO:0007669"/>
    <property type="project" value="TreeGrafter"/>
</dbReference>
<evidence type="ECO:0000256" key="4">
    <source>
        <dbReference type="ARBA" id="ARBA00023128"/>
    </source>
</evidence>
<gene>
    <name evidence="9" type="primary">MRPL4_2</name>
    <name evidence="9" type="ORF">LTR82_004902</name>
</gene>
<keyword evidence="5" id="KW-0687">Ribonucleoprotein</keyword>